<sequence length="255" mass="28243">MGDGTELKLQRTALETLTFTLVEHTDACRRSCPLVPQPTVTPNGSPSIWSVLRRHDLNRPVEILLEILGHMTQLGWTAERVREFAQLRGQQIKSWAGVEMALREEGPGGVPQFDDPVVPCLQLDPLVALFDDGGFVTVGTYESDTACGLWLRRAATDQSSNWEDETDGIYRTRALPELPTGIIDDVSAFLDDGVLAEVVLQIQGRPLLLMAGELRESMQGSLVFTRRDESVLVFTDPSTATSVDWVPERRGLIRS</sequence>
<dbReference type="Proteomes" id="UP000590749">
    <property type="component" value="Unassembled WGS sequence"/>
</dbReference>
<dbReference type="EMBL" id="JACHXF010000025">
    <property type="protein sequence ID" value="MBB3100384.1"/>
    <property type="molecule type" value="Genomic_DNA"/>
</dbReference>
<accession>A0A7W5AR87</accession>
<dbReference type="AlphaFoldDB" id="A0A7W5AR87"/>
<evidence type="ECO:0000313" key="2">
    <source>
        <dbReference type="Proteomes" id="UP000590749"/>
    </source>
</evidence>
<organism evidence="1 2">
    <name type="scientific">Actinoplanes campanulatus</name>
    <dbReference type="NCBI Taxonomy" id="113559"/>
    <lineage>
        <taxon>Bacteria</taxon>
        <taxon>Bacillati</taxon>
        <taxon>Actinomycetota</taxon>
        <taxon>Actinomycetes</taxon>
        <taxon>Micromonosporales</taxon>
        <taxon>Micromonosporaceae</taxon>
        <taxon>Actinoplanes</taxon>
    </lineage>
</organism>
<name>A0A7W5AR87_9ACTN</name>
<keyword evidence="2" id="KW-1185">Reference proteome</keyword>
<dbReference type="RefSeq" id="WP_229794806.1">
    <property type="nucleotide sequence ID" value="NZ_BMPW01000010.1"/>
</dbReference>
<comment type="caution">
    <text evidence="1">The sequence shown here is derived from an EMBL/GenBank/DDBJ whole genome shotgun (WGS) entry which is preliminary data.</text>
</comment>
<proteinExistence type="predicted"/>
<protein>
    <submittedName>
        <fullName evidence="1">Uncharacterized protein</fullName>
    </submittedName>
</protein>
<reference evidence="1 2" key="1">
    <citation type="submission" date="2020-08" db="EMBL/GenBank/DDBJ databases">
        <title>Genomic Encyclopedia of Type Strains, Phase III (KMG-III): the genomes of soil and plant-associated and newly described type strains.</title>
        <authorList>
            <person name="Whitman W."/>
        </authorList>
    </citation>
    <scope>NUCLEOTIDE SEQUENCE [LARGE SCALE GENOMIC DNA]</scope>
    <source>
        <strain evidence="1 2">CECT 3287</strain>
    </source>
</reference>
<gene>
    <name evidence="1" type="ORF">FHR83_008106</name>
</gene>
<evidence type="ECO:0000313" key="1">
    <source>
        <dbReference type="EMBL" id="MBB3100384.1"/>
    </source>
</evidence>